<dbReference type="OMA" id="VYIVGNW"/>
<gene>
    <name evidence="2" type="ORF">GSTUM_00004957001</name>
</gene>
<evidence type="ECO:0000313" key="2">
    <source>
        <dbReference type="EMBL" id="CAZ81020.1"/>
    </source>
</evidence>
<evidence type="ECO:0000259" key="1">
    <source>
        <dbReference type="PROSITE" id="PS51725"/>
    </source>
</evidence>
<dbReference type="HOGENOM" id="CLU_062848_1_0_1"/>
<dbReference type="SUPFAM" id="SSF54909">
    <property type="entry name" value="Dimeric alpha+beta barrel"/>
    <property type="match status" value="2"/>
</dbReference>
<evidence type="ECO:0000313" key="3">
    <source>
        <dbReference type="Proteomes" id="UP000006911"/>
    </source>
</evidence>
<dbReference type="InterPro" id="IPR011008">
    <property type="entry name" value="Dimeric_a/b-barrel"/>
</dbReference>
<organism evidence="2 3">
    <name type="scientific">Tuber melanosporum (strain Mel28)</name>
    <name type="common">Perigord black truffle</name>
    <dbReference type="NCBI Taxonomy" id="656061"/>
    <lineage>
        <taxon>Eukaryota</taxon>
        <taxon>Fungi</taxon>
        <taxon>Dikarya</taxon>
        <taxon>Ascomycota</taxon>
        <taxon>Pezizomycotina</taxon>
        <taxon>Pezizomycetes</taxon>
        <taxon>Pezizales</taxon>
        <taxon>Tuberaceae</taxon>
        <taxon>Tuber</taxon>
    </lineage>
</organism>
<dbReference type="Gene3D" id="3.30.70.100">
    <property type="match status" value="2"/>
</dbReference>
<sequence>MPVLEFAIYTLRPPHTPASPTVRSLLSNALAALNSASGHSFILMKQVESPNTIYLVGTWDSISAHNSFLASAENQKLLADAKDVLNVDAMYHAEMDGSVVPLAAPVVGVGRHHVKRGMKEGFEDCFGRVRGVLRGFTGGWEVAGGWRVDEEEGKGEWLLFTGWESVAQHEEFGRSEKFKEYAEIKGFLEGFEVRHAVKYEA</sequence>
<feature type="domain" description="ABM" evidence="1">
    <location>
        <begin position="106"/>
        <end position="197"/>
    </location>
</feature>
<reference evidence="2 3" key="1">
    <citation type="journal article" date="2010" name="Nature">
        <title>Perigord black truffle genome uncovers evolutionary origins and mechanisms of symbiosis.</title>
        <authorList>
            <person name="Martin F."/>
            <person name="Kohler A."/>
            <person name="Murat C."/>
            <person name="Balestrini R."/>
            <person name="Coutinho P.M."/>
            <person name="Jaillon O."/>
            <person name="Montanini B."/>
            <person name="Morin E."/>
            <person name="Noel B."/>
            <person name="Percudani R."/>
            <person name="Porcel B."/>
            <person name="Rubini A."/>
            <person name="Amicucci A."/>
            <person name="Amselem J."/>
            <person name="Anthouard V."/>
            <person name="Arcioni S."/>
            <person name="Artiguenave F."/>
            <person name="Aury J.M."/>
            <person name="Ballario P."/>
            <person name="Bolchi A."/>
            <person name="Brenna A."/>
            <person name="Brun A."/>
            <person name="Buee M."/>
            <person name="Cantarel B."/>
            <person name="Chevalier G."/>
            <person name="Couloux A."/>
            <person name="Da Silva C."/>
            <person name="Denoeud F."/>
            <person name="Duplessis S."/>
            <person name="Ghignone S."/>
            <person name="Hilselberger B."/>
            <person name="Iotti M."/>
            <person name="Marcais B."/>
            <person name="Mello A."/>
            <person name="Miranda M."/>
            <person name="Pacioni G."/>
            <person name="Quesneville H."/>
            <person name="Riccioni C."/>
            <person name="Ruotolo R."/>
            <person name="Splivallo R."/>
            <person name="Stocchi V."/>
            <person name="Tisserant E."/>
            <person name="Viscomi A.R."/>
            <person name="Zambonelli A."/>
            <person name="Zampieri E."/>
            <person name="Henrissat B."/>
            <person name="Lebrun M.H."/>
            <person name="Paolocci F."/>
            <person name="Bonfante P."/>
            <person name="Ottonello S."/>
            <person name="Wincker P."/>
        </authorList>
    </citation>
    <scope>NUCLEOTIDE SEQUENCE [LARGE SCALE GENOMIC DNA]</scope>
    <source>
        <strain evidence="2 3">Mel28</strain>
    </source>
</reference>
<proteinExistence type="predicted"/>
<dbReference type="AlphaFoldDB" id="D5G927"/>
<dbReference type="GeneID" id="9181303"/>
<dbReference type="PANTHER" id="PTHR42052">
    <property type="entry name" value="ABM DOMAIN-CONTAINING PROTEIN"/>
    <property type="match status" value="1"/>
</dbReference>
<dbReference type="EMBL" id="FN430053">
    <property type="protein sequence ID" value="CAZ81020.1"/>
    <property type="molecule type" value="Genomic_DNA"/>
</dbReference>
<dbReference type="InterPro" id="IPR007138">
    <property type="entry name" value="ABM_dom"/>
</dbReference>
<dbReference type="eggNOG" id="ENOG502SEJ8">
    <property type="taxonomic scope" value="Eukaryota"/>
</dbReference>
<protein>
    <submittedName>
        <fullName evidence="2">(Perigord truffle) hypothetical protein</fullName>
    </submittedName>
</protein>
<dbReference type="Proteomes" id="UP000006911">
    <property type="component" value="Unassembled WGS sequence"/>
</dbReference>
<dbReference type="KEGG" id="tml:GSTUM_00004957001"/>
<dbReference type="PROSITE" id="PS51725">
    <property type="entry name" value="ABM"/>
    <property type="match status" value="1"/>
</dbReference>
<accession>D5G927</accession>
<dbReference type="PANTHER" id="PTHR42052:SF1">
    <property type="entry name" value="ABM DOMAIN-CONTAINING PROTEIN"/>
    <property type="match status" value="1"/>
</dbReference>
<name>D5G927_TUBMM</name>
<keyword evidence="3" id="KW-1185">Reference proteome</keyword>
<dbReference type="RefSeq" id="XP_002836829.1">
    <property type="nucleotide sequence ID" value="XM_002836783.1"/>
</dbReference>
<dbReference type="InParanoid" id="D5G927"/>